<reference evidence="1 2" key="1">
    <citation type="submission" date="2018-02" db="EMBL/GenBank/DDBJ databases">
        <title>Novel Leptospira species isolated from soil and water in Japan.</title>
        <authorList>
            <person name="Nakao R."/>
            <person name="Masuzawa T."/>
        </authorList>
    </citation>
    <scope>NUCLEOTIDE SEQUENCE [LARGE SCALE GENOMIC DNA]</scope>
    <source>
        <strain evidence="1 2">YH101</strain>
    </source>
</reference>
<organism evidence="1 2">
    <name type="scientific">Leptospira ryugenii</name>
    <dbReference type="NCBI Taxonomy" id="1917863"/>
    <lineage>
        <taxon>Bacteria</taxon>
        <taxon>Pseudomonadati</taxon>
        <taxon>Spirochaetota</taxon>
        <taxon>Spirochaetia</taxon>
        <taxon>Leptospirales</taxon>
        <taxon>Leptospiraceae</taxon>
        <taxon>Leptospira</taxon>
    </lineage>
</organism>
<sequence length="62" mass="6825">MVASMLMAGDKYPLAIQNKNNDNTKLGTVVLSIKRICSWMGTEVKEEARIVVSERGDSLSPK</sequence>
<dbReference type="Proteomes" id="UP000245133">
    <property type="component" value="Unassembled WGS sequence"/>
</dbReference>
<evidence type="ECO:0000313" key="2">
    <source>
        <dbReference type="Proteomes" id="UP000245133"/>
    </source>
</evidence>
<dbReference type="AlphaFoldDB" id="A0A2P2E0Y7"/>
<keyword evidence="2" id="KW-1185">Reference proteome</keyword>
<protein>
    <submittedName>
        <fullName evidence="1">Uncharacterized protein</fullName>
    </submittedName>
</protein>
<gene>
    <name evidence="1" type="ORF">LPTSP4_20710</name>
</gene>
<dbReference type="EMBL" id="BFBB01000005">
    <property type="protein sequence ID" value="GBF50545.1"/>
    <property type="molecule type" value="Genomic_DNA"/>
</dbReference>
<proteinExistence type="predicted"/>
<comment type="caution">
    <text evidence="1">The sequence shown here is derived from an EMBL/GenBank/DDBJ whole genome shotgun (WGS) entry which is preliminary data.</text>
</comment>
<evidence type="ECO:0000313" key="1">
    <source>
        <dbReference type="EMBL" id="GBF50545.1"/>
    </source>
</evidence>
<name>A0A2P2E0Y7_9LEPT</name>
<accession>A0A2P2E0Y7</accession>